<reference evidence="2" key="1">
    <citation type="journal article" date="2022" name="Mol. Ecol. Resour.">
        <title>The genomes of chicory, endive, great burdock and yacon provide insights into Asteraceae palaeo-polyploidization history and plant inulin production.</title>
        <authorList>
            <person name="Fan W."/>
            <person name="Wang S."/>
            <person name="Wang H."/>
            <person name="Wang A."/>
            <person name="Jiang F."/>
            <person name="Liu H."/>
            <person name="Zhao H."/>
            <person name="Xu D."/>
            <person name="Zhang Y."/>
        </authorList>
    </citation>
    <scope>NUCLEOTIDE SEQUENCE [LARGE SCALE GENOMIC DNA]</scope>
    <source>
        <strain evidence="2">cv. Niubang</strain>
    </source>
</reference>
<keyword evidence="2" id="KW-1185">Reference proteome</keyword>
<gene>
    <name evidence="1" type="ORF">L6452_24147</name>
</gene>
<dbReference type="EMBL" id="CM042054">
    <property type="protein sequence ID" value="KAI3706418.1"/>
    <property type="molecule type" value="Genomic_DNA"/>
</dbReference>
<protein>
    <submittedName>
        <fullName evidence="1">Uncharacterized protein</fullName>
    </submittedName>
</protein>
<evidence type="ECO:0000313" key="1">
    <source>
        <dbReference type="EMBL" id="KAI3706418.1"/>
    </source>
</evidence>
<name>A0ACB9A9D8_ARCLA</name>
<dbReference type="Proteomes" id="UP001055879">
    <property type="component" value="Linkage Group LG08"/>
</dbReference>
<reference evidence="1 2" key="2">
    <citation type="journal article" date="2022" name="Mol. Ecol. Resour.">
        <title>The genomes of chicory, endive, great burdock and yacon provide insights into Asteraceae paleo-polyploidization history and plant inulin production.</title>
        <authorList>
            <person name="Fan W."/>
            <person name="Wang S."/>
            <person name="Wang H."/>
            <person name="Wang A."/>
            <person name="Jiang F."/>
            <person name="Liu H."/>
            <person name="Zhao H."/>
            <person name="Xu D."/>
            <person name="Zhang Y."/>
        </authorList>
    </citation>
    <scope>NUCLEOTIDE SEQUENCE [LARGE SCALE GENOMIC DNA]</scope>
    <source>
        <strain evidence="2">cv. Niubang</strain>
    </source>
</reference>
<evidence type="ECO:0000313" key="2">
    <source>
        <dbReference type="Proteomes" id="UP001055879"/>
    </source>
</evidence>
<organism evidence="1 2">
    <name type="scientific">Arctium lappa</name>
    <name type="common">Greater burdock</name>
    <name type="synonym">Lappa major</name>
    <dbReference type="NCBI Taxonomy" id="4217"/>
    <lineage>
        <taxon>Eukaryota</taxon>
        <taxon>Viridiplantae</taxon>
        <taxon>Streptophyta</taxon>
        <taxon>Embryophyta</taxon>
        <taxon>Tracheophyta</taxon>
        <taxon>Spermatophyta</taxon>
        <taxon>Magnoliopsida</taxon>
        <taxon>eudicotyledons</taxon>
        <taxon>Gunneridae</taxon>
        <taxon>Pentapetalae</taxon>
        <taxon>asterids</taxon>
        <taxon>campanulids</taxon>
        <taxon>Asterales</taxon>
        <taxon>Asteraceae</taxon>
        <taxon>Carduoideae</taxon>
        <taxon>Cardueae</taxon>
        <taxon>Arctiinae</taxon>
        <taxon>Arctium</taxon>
    </lineage>
</organism>
<sequence>MSNTTTTAIVLLLLLVLHVASSAGRPLDNHLISANAAANSVTMSLEPRDQDFATQKRPSFNGKEVSGCMPKGRRHSSAPSRYVNNQPLFHSLGCNSITP</sequence>
<comment type="caution">
    <text evidence="1">The sequence shown here is derived from an EMBL/GenBank/DDBJ whole genome shotgun (WGS) entry which is preliminary data.</text>
</comment>
<accession>A0ACB9A9D8</accession>
<proteinExistence type="predicted"/>